<reference evidence="3 4" key="1">
    <citation type="submission" date="2024-11" db="EMBL/GenBank/DDBJ databases">
        <title>A near-complete genome assembly of Cinchona calisaya.</title>
        <authorList>
            <person name="Lian D.C."/>
            <person name="Zhao X.W."/>
            <person name="Wei L."/>
        </authorList>
    </citation>
    <scope>NUCLEOTIDE SEQUENCE [LARGE SCALE GENOMIC DNA]</scope>
    <source>
        <tissue evidence="3">Nenye</tissue>
    </source>
</reference>
<dbReference type="Pfam" id="PF13963">
    <property type="entry name" value="Transpos_assoc"/>
    <property type="match status" value="1"/>
</dbReference>
<feature type="domain" description="Transposase-associated" evidence="2">
    <location>
        <begin position="7"/>
        <end position="49"/>
    </location>
</feature>
<name>A0ABD2YQX1_9GENT</name>
<feature type="compositionally biased region" description="Polar residues" evidence="1">
    <location>
        <begin position="56"/>
        <end position="71"/>
    </location>
</feature>
<dbReference type="AlphaFoldDB" id="A0ABD2YQX1"/>
<accession>A0ABD2YQX1</accession>
<keyword evidence="4" id="KW-1185">Reference proteome</keyword>
<dbReference type="InterPro" id="IPR029480">
    <property type="entry name" value="Transpos_assoc"/>
</dbReference>
<dbReference type="EMBL" id="JBJUIK010000012">
    <property type="protein sequence ID" value="KAL3509780.1"/>
    <property type="molecule type" value="Genomic_DNA"/>
</dbReference>
<sequence length="105" mass="11898">MHVNIQALLIAYPCSECKCGISMTRDEAEIHLKVYGFLKGYTRWVAHREFLYSSASASNSNEKPNGPNRESNVSDDMHGLVHDALGIIQDDRFLVDRTDCENHLM</sequence>
<evidence type="ECO:0000313" key="4">
    <source>
        <dbReference type="Proteomes" id="UP001630127"/>
    </source>
</evidence>
<organism evidence="3 4">
    <name type="scientific">Cinchona calisaya</name>
    <dbReference type="NCBI Taxonomy" id="153742"/>
    <lineage>
        <taxon>Eukaryota</taxon>
        <taxon>Viridiplantae</taxon>
        <taxon>Streptophyta</taxon>
        <taxon>Embryophyta</taxon>
        <taxon>Tracheophyta</taxon>
        <taxon>Spermatophyta</taxon>
        <taxon>Magnoliopsida</taxon>
        <taxon>eudicotyledons</taxon>
        <taxon>Gunneridae</taxon>
        <taxon>Pentapetalae</taxon>
        <taxon>asterids</taxon>
        <taxon>lamiids</taxon>
        <taxon>Gentianales</taxon>
        <taxon>Rubiaceae</taxon>
        <taxon>Cinchonoideae</taxon>
        <taxon>Cinchoneae</taxon>
        <taxon>Cinchona</taxon>
    </lineage>
</organism>
<evidence type="ECO:0000313" key="3">
    <source>
        <dbReference type="EMBL" id="KAL3509780.1"/>
    </source>
</evidence>
<feature type="region of interest" description="Disordered" evidence="1">
    <location>
        <begin position="56"/>
        <end position="76"/>
    </location>
</feature>
<protein>
    <recommendedName>
        <fullName evidence="2">Transposase-associated domain-containing protein</fullName>
    </recommendedName>
</protein>
<proteinExistence type="predicted"/>
<gene>
    <name evidence="3" type="ORF">ACH5RR_029181</name>
</gene>
<dbReference type="Proteomes" id="UP001630127">
    <property type="component" value="Unassembled WGS sequence"/>
</dbReference>
<evidence type="ECO:0000259" key="2">
    <source>
        <dbReference type="Pfam" id="PF13963"/>
    </source>
</evidence>
<comment type="caution">
    <text evidence="3">The sequence shown here is derived from an EMBL/GenBank/DDBJ whole genome shotgun (WGS) entry which is preliminary data.</text>
</comment>
<evidence type="ECO:0000256" key="1">
    <source>
        <dbReference type="SAM" id="MobiDB-lite"/>
    </source>
</evidence>